<reference evidence="8" key="1">
    <citation type="journal article" date="2017" name="Nat. Ecol. Evol.">
        <title>Genome expansion and lineage-specific genetic innovations in the forest pathogenic fungi Armillaria.</title>
        <authorList>
            <person name="Sipos G."/>
            <person name="Prasanna A.N."/>
            <person name="Walter M.C."/>
            <person name="O'Connor E."/>
            <person name="Balint B."/>
            <person name="Krizsan K."/>
            <person name="Kiss B."/>
            <person name="Hess J."/>
            <person name="Varga T."/>
            <person name="Slot J."/>
            <person name="Riley R."/>
            <person name="Boka B."/>
            <person name="Rigling D."/>
            <person name="Barry K."/>
            <person name="Lee J."/>
            <person name="Mihaltcheva S."/>
            <person name="LaButti K."/>
            <person name="Lipzen A."/>
            <person name="Waldron R."/>
            <person name="Moloney N.M."/>
            <person name="Sperisen C."/>
            <person name="Kredics L."/>
            <person name="Vagvoelgyi C."/>
            <person name="Patrignani A."/>
            <person name="Fitzpatrick D."/>
            <person name="Nagy I."/>
            <person name="Doyle S."/>
            <person name="Anderson J.B."/>
            <person name="Grigoriev I.V."/>
            <person name="Gueldener U."/>
            <person name="Muensterkoetter M."/>
            <person name="Nagy L.G."/>
        </authorList>
    </citation>
    <scope>NUCLEOTIDE SEQUENCE [LARGE SCALE GENOMIC DNA]</scope>
    <source>
        <strain evidence="8">C18/9</strain>
    </source>
</reference>
<dbReference type="GO" id="GO:0004497">
    <property type="term" value="F:monooxygenase activity"/>
    <property type="evidence" value="ECO:0007669"/>
    <property type="project" value="UniProtKB-KW"/>
</dbReference>
<evidence type="ECO:0000256" key="1">
    <source>
        <dbReference type="ARBA" id="ARBA00007992"/>
    </source>
</evidence>
<protein>
    <recommendedName>
        <fullName evidence="6">FAD-binding domain-containing protein</fullName>
    </recommendedName>
</protein>
<dbReference type="PRINTS" id="PR00420">
    <property type="entry name" value="RNGMNOXGNASE"/>
</dbReference>
<keyword evidence="8" id="KW-1185">Reference proteome</keyword>
<proteinExistence type="inferred from homology"/>
<evidence type="ECO:0000313" key="7">
    <source>
        <dbReference type="EMBL" id="SJL07281.1"/>
    </source>
</evidence>
<evidence type="ECO:0000256" key="2">
    <source>
        <dbReference type="ARBA" id="ARBA00022630"/>
    </source>
</evidence>
<evidence type="ECO:0000313" key="8">
    <source>
        <dbReference type="Proteomes" id="UP000219338"/>
    </source>
</evidence>
<dbReference type="InterPro" id="IPR002938">
    <property type="entry name" value="FAD-bd"/>
</dbReference>
<evidence type="ECO:0000256" key="3">
    <source>
        <dbReference type="ARBA" id="ARBA00022827"/>
    </source>
</evidence>
<dbReference type="OrthoDB" id="47494at2759"/>
<dbReference type="PANTHER" id="PTHR13789">
    <property type="entry name" value="MONOOXYGENASE"/>
    <property type="match status" value="1"/>
</dbReference>
<dbReference type="EMBL" id="FUEG01000008">
    <property type="protein sequence ID" value="SJL07281.1"/>
    <property type="molecule type" value="Genomic_DNA"/>
</dbReference>
<dbReference type="PANTHER" id="PTHR13789:SF309">
    <property type="entry name" value="PUTATIVE (AFU_ORTHOLOGUE AFUA_6G14510)-RELATED"/>
    <property type="match status" value="1"/>
</dbReference>
<comment type="similarity">
    <text evidence="1">Belongs to the paxM FAD-dependent monooxygenase family.</text>
</comment>
<dbReference type="InterPro" id="IPR036188">
    <property type="entry name" value="FAD/NAD-bd_sf"/>
</dbReference>
<keyword evidence="5" id="KW-0503">Monooxygenase</keyword>
<dbReference type="OMA" id="WINPTHL"/>
<name>A0A284RET4_ARMOS</name>
<keyword evidence="3" id="KW-0274">FAD</keyword>
<feature type="domain" description="FAD-binding" evidence="6">
    <location>
        <begin position="10"/>
        <end position="56"/>
    </location>
</feature>
<keyword evidence="4" id="KW-0560">Oxidoreductase</keyword>
<dbReference type="GO" id="GO:0071949">
    <property type="term" value="F:FAD binding"/>
    <property type="evidence" value="ECO:0007669"/>
    <property type="project" value="InterPro"/>
</dbReference>
<dbReference type="AlphaFoldDB" id="A0A284RET4"/>
<dbReference type="SUPFAM" id="SSF51905">
    <property type="entry name" value="FAD/NAD(P)-binding domain"/>
    <property type="match status" value="1"/>
</dbReference>
<evidence type="ECO:0000256" key="4">
    <source>
        <dbReference type="ARBA" id="ARBA00023002"/>
    </source>
</evidence>
<evidence type="ECO:0000259" key="6">
    <source>
        <dbReference type="Pfam" id="PF01494"/>
    </source>
</evidence>
<gene>
    <name evidence="7" type="ORF">ARMOST_10624</name>
</gene>
<keyword evidence="2" id="KW-0285">Flavoprotein</keyword>
<dbReference type="Gene3D" id="3.50.50.60">
    <property type="entry name" value="FAD/NAD(P)-binding domain"/>
    <property type="match status" value="1"/>
</dbReference>
<dbReference type="STRING" id="47428.A0A284RET4"/>
<dbReference type="Proteomes" id="UP000219338">
    <property type="component" value="Unassembled WGS sequence"/>
</dbReference>
<evidence type="ECO:0000256" key="5">
    <source>
        <dbReference type="ARBA" id="ARBA00023033"/>
    </source>
</evidence>
<dbReference type="Pfam" id="PF01494">
    <property type="entry name" value="FAD_binding_3"/>
    <property type="match status" value="1"/>
</dbReference>
<organism evidence="7 8">
    <name type="scientific">Armillaria ostoyae</name>
    <name type="common">Armillaria root rot fungus</name>
    <dbReference type="NCBI Taxonomy" id="47428"/>
    <lineage>
        <taxon>Eukaryota</taxon>
        <taxon>Fungi</taxon>
        <taxon>Dikarya</taxon>
        <taxon>Basidiomycota</taxon>
        <taxon>Agaricomycotina</taxon>
        <taxon>Agaricomycetes</taxon>
        <taxon>Agaricomycetidae</taxon>
        <taxon>Agaricales</taxon>
        <taxon>Marasmiineae</taxon>
        <taxon>Physalacriaceae</taxon>
        <taxon>Armillaria</taxon>
    </lineage>
</organism>
<sequence>MLGPTKGAARIILVGDAAHPATPDSGQGASMALEDAQVLGVLLCHYLRGLHPDEALPKVAKGCEDLRIPRIEKINNLGKRYLNGNREFSCFKAAVRDLMVWVMCHLPLRVMLWINPTHLYDGVFLENPDIA</sequence>
<accession>A0A284RET4</accession>
<dbReference type="InterPro" id="IPR050493">
    <property type="entry name" value="FAD-dep_Monooxygenase_BioMet"/>
</dbReference>